<dbReference type="FunFam" id="3.90.870.10:FF:000004">
    <property type="entry name" value="Threonylcarbamoyl-AMP synthase"/>
    <property type="match status" value="1"/>
</dbReference>
<evidence type="ECO:0000256" key="6">
    <source>
        <dbReference type="ARBA" id="ARBA00022741"/>
    </source>
</evidence>
<dbReference type="GO" id="GO:0005524">
    <property type="term" value="F:ATP binding"/>
    <property type="evidence" value="ECO:0007669"/>
    <property type="project" value="UniProtKB-UniRule"/>
</dbReference>
<evidence type="ECO:0000313" key="12">
    <source>
        <dbReference type="Proteomes" id="UP000253782"/>
    </source>
</evidence>
<organism evidence="11 12">
    <name type="scientific">Dyella tabacisoli</name>
    <dbReference type="NCBI Taxonomy" id="2282381"/>
    <lineage>
        <taxon>Bacteria</taxon>
        <taxon>Pseudomonadati</taxon>
        <taxon>Pseudomonadota</taxon>
        <taxon>Gammaproteobacteria</taxon>
        <taxon>Lysobacterales</taxon>
        <taxon>Rhodanobacteraceae</taxon>
        <taxon>Dyella</taxon>
    </lineage>
</organism>
<dbReference type="InterPro" id="IPR023535">
    <property type="entry name" value="TC-AMP_synthase"/>
</dbReference>
<comment type="caution">
    <text evidence="11">The sequence shown here is derived from an EMBL/GenBank/DDBJ whole genome shotgun (WGS) entry which is preliminary data.</text>
</comment>
<sequence>MPKHYTLAEVDAAATLLRSGGVLAYPTEAVYGLGCDPHQQKALERLFGLKQRASTQGVLLIAADFEQVARYIDLAAVPEAILAQARSSWPGPATWIFPRTAEVPDWVAGAHAGIALRVTAHAPTMALCRAFGGALVSTSANPHGEPPARSAETVAAYFGDALDGLLDAPLGGQAQPSTIRDALTGVIIRG</sequence>
<keyword evidence="6 9" id="KW-0547">Nucleotide-binding</keyword>
<dbReference type="AlphaFoldDB" id="A0A369UN70"/>
<comment type="function">
    <text evidence="9">Required for the formation of a threonylcarbamoyl group on adenosine at position 37 (t(6)A37) in tRNAs that read codons beginning with adenine. Catalyzes the conversion of L-threonine, HCO(3)(-)/CO(2) and ATP to give threonylcarbamoyl-AMP (TC-AMP) as the acyladenylate intermediate, with the release of diphosphate.</text>
</comment>
<dbReference type="OrthoDB" id="9814580at2"/>
<dbReference type="Gene3D" id="3.90.870.10">
    <property type="entry name" value="DHBP synthase"/>
    <property type="match status" value="1"/>
</dbReference>
<dbReference type="InterPro" id="IPR006070">
    <property type="entry name" value="Sua5-like_dom"/>
</dbReference>
<dbReference type="HAMAP" id="MF_01852">
    <property type="entry name" value="TsaC"/>
    <property type="match status" value="1"/>
</dbReference>
<keyword evidence="7 9" id="KW-0067">ATP-binding</keyword>
<evidence type="ECO:0000313" key="11">
    <source>
        <dbReference type="EMBL" id="RDD82214.1"/>
    </source>
</evidence>
<keyword evidence="5 9" id="KW-0548">Nucleotidyltransferase</keyword>
<keyword evidence="12" id="KW-1185">Reference proteome</keyword>
<evidence type="ECO:0000256" key="3">
    <source>
        <dbReference type="ARBA" id="ARBA00022679"/>
    </source>
</evidence>
<protein>
    <recommendedName>
        <fullName evidence="9">Threonylcarbamoyl-AMP synthase</fullName>
        <shortName evidence="9">TC-AMP synthase</shortName>
        <ecNumber evidence="9">2.7.7.87</ecNumber>
    </recommendedName>
    <alternativeName>
        <fullName evidence="9">L-threonylcarbamoyladenylate synthase</fullName>
    </alternativeName>
    <alternativeName>
        <fullName evidence="9">t(6)A37 threonylcarbamoyladenosine biosynthesis protein TsaC</fullName>
    </alternativeName>
    <alternativeName>
        <fullName evidence="9">tRNA threonylcarbamoyladenosine biosynthesis protein TsaC</fullName>
    </alternativeName>
</protein>
<dbReference type="GO" id="GO:0002949">
    <property type="term" value="P:tRNA threonylcarbamoyladenosine modification"/>
    <property type="evidence" value="ECO:0007669"/>
    <property type="project" value="UniProtKB-UniRule"/>
</dbReference>
<evidence type="ECO:0000256" key="4">
    <source>
        <dbReference type="ARBA" id="ARBA00022694"/>
    </source>
</evidence>
<dbReference type="PANTHER" id="PTHR17490">
    <property type="entry name" value="SUA5"/>
    <property type="match status" value="1"/>
</dbReference>
<proteinExistence type="inferred from homology"/>
<evidence type="ECO:0000256" key="9">
    <source>
        <dbReference type="HAMAP-Rule" id="MF_01852"/>
    </source>
</evidence>
<evidence type="ECO:0000259" key="10">
    <source>
        <dbReference type="PROSITE" id="PS51163"/>
    </source>
</evidence>
<evidence type="ECO:0000256" key="7">
    <source>
        <dbReference type="ARBA" id="ARBA00022840"/>
    </source>
</evidence>
<comment type="subcellular location">
    <subcellularLocation>
        <location evidence="1 9">Cytoplasm</location>
    </subcellularLocation>
</comment>
<dbReference type="EMBL" id="QQAH01000006">
    <property type="protein sequence ID" value="RDD82214.1"/>
    <property type="molecule type" value="Genomic_DNA"/>
</dbReference>
<accession>A0A369UN70</accession>
<dbReference type="PANTHER" id="PTHR17490:SF18">
    <property type="entry name" value="THREONYLCARBAMOYL-AMP SYNTHASE"/>
    <property type="match status" value="1"/>
</dbReference>
<dbReference type="GO" id="GO:0003725">
    <property type="term" value="F:double-stranded RNA binding"/>
    <property type="evidence" value="ECO:0007669"/>
    <property type="project" value="InterPro"/>
</dbReference>
<dbReference type="PROSITE" id="PS51163">
    <property type="entry name" value="YRDC"/>
    <property type="match status" value="1"/>
</dbReference>
<name>A0A369UN70_9GAMM</name>
<dbReference type="GO" id="GO:0006450">
    <property type="term" value="P:regulation of translational fidelity"/>
    <property type="evidence" value="ECO:0007669"/>
    <property type="project" value="TreeGrafter"/>
</dbReference>
<feature type="domain" description="YrdC-like" evidence="10">
    <location>
        <begin position="7"/>
        <end position="190"/>
    </location>
</feature>
<evidence type="ECO:0000256" key="1">
    <source>
        <dbReference type="ARBA" id="ARBA00004496"/>
    </source>
</evidence>
<dbReference type="Proteomes" id="UP000253782">
    <property type="component" value="Unassembled WGS sequence"/>
</dbReference>
<keyword evidence="3 9" id="KW-0808">Transferase</keyword>
<dbReference type="SUPFAM" id="SSF55821">
    <property type="entry name" value="YrdC/RibB"/>
    <property type="match status" value="1"/>
</dbReference>
<dbReference type="GO" id="GO:0000049">
    <property type="term" value="F:tRNA binding"/>
    <property type="evidence" value="ECO:0007669"/>
    <property type="project" value="TreeGrafter"/>
</dbReference>
<evidence type="ECO:0000256" key="8">
    <source>
        <dbReference type="ARBA" id="ARBA00048366"/>
    </source>
</evidence>
<gene>
    <name evidence="9" type="primary">tsaC</name>
    <name evidence="11" type="ORF">DVJ77_07240</name>
</gene>
<reference evidence="11 12" key="1">
    <citation type="submission" date="2018-07" db="EMBL/GenBank/DDBJ databases">
        <title>Dyella tabacisoli L4-6T, whole genome shotgun sequence.</title>
        <authorList>
            <person name="Zhou X.-K."/>
            <person name="Li W.-J."/>
            <person name="Duan Y.-Q."/>
        </authorList>
    </citation>
    <scope>NUCLEOTIDE SEQUENCE [LARGE SCALE GENOMIC DNA]</scope>
    <source>
        <strain evidence="11 12">L4-6</strain>
    </source>
</reference>
<dbReference type="InterPro" id="IPR050156">
    <property type="entry name" value="TC-AMP_synthase_SUA5"/>
</dbReference>
<evidence type="ECO:0000256" key="2">
    <source>
        <dbReference type="ARBA" id="ARBA00022490"/>
    </source>
</evidence>
<dbReference type="RefSeq" id="WP_114844834.1">
    <property type="nucleotide sequence ID" value="NZ_JBHSPE010000008.1"/>
</dbReference>
<comment type="catalytic activity">
    <reaction evidence="8 9">
        <text>L-threonine + hydrogencarbonate + ATP = L-threonylcarbamoyladenylate + diphosphate + H2O</text>
        <dbReference type="Rhea" id="RHEA:36407"/>
        <dbReference type="ChEBI" id="CHEBI:15377"/>
        <dbReference type="ChEBI" id="CHEBI:17544"/>
        <dbReference type="ChEBI" id="CHEBI:30616"/>
        <dbReference type="ChEBI" id="CHEBI:33019"/>
        <dbReference type="ChEBI" id="CHEBI:57926"/>
        <dbReference type="ChEBI" id="CHEBI:73682"/>
        <dbReference type="EC" id="2.7.7.87"/>
    </reaction>
</comment>
<dbReference type="GO" id="GO:0061710">
    <property type="term" value="F:L-threonylcarbamoyladenylate synthase"/>
    <property type="evidence" value="ECO:0007669"/>
    <property type="project" value="UniProtKB-EC"/>
</dbReference>
<dbReference type="InterPro" id="IPR017945">
    <property type="entry name" value="DHBP_synth_RibB-like_a/b_dom"/>
</dbReference>
<keyword evidence="4 9" id="KW-0819">tRNA processing</keyword>
<evidence type="ECO:0000256" key="5">
    <source>
        <dbReference type="ARBA" id="ARBA00022695"/>
    </source>
</evidence>
<comment type="similarity">
    <text evidence="9">Belongs to the SUA5 family. TsaC subfamily.</text>
</comment>
<keyword evidence="2 9" id="KW-0963">Cytoplasm</keyword>
<dbReference type="Pfam" id="PF01300">
    <property type="entry name" value="Sua5_yciO_yrdC"/>
    <property type="match status" value="1"/>
</dbReference>
<dbReference type="GO" id="GO:0005737">
    <property type="term" value="C:cytoplasm"/>
    <property type="evidence" value="ECO:0007669"/>
    <property type="project" value="UniProtKB-SubCell"/>
</dbReference>
<dbReference type="EC" id="2.7.7.87" evidence="9"/>